<dbReference type="Pfam" id="PF12706">
    <property type="entry name" value="Lactamase_B_2"/>
    <property type="match status" value="1"/>
</dbReference>
<dbReference type="AlphaFoldDB" id="A0A514CKB9"/>
<accession>A0A514CKB9</accession>
<name>A0A514CKB9_9BACT</name>
<sequence>MSLKAQFGASLRKQDLEKFKKSPAWKDKKFHNLSPTFMGFSLGNLPEVLKDNFSKRKAKMPEKLLPIKKFDEAKFGKEDLKPKFIWYGHSVLLLQLAGKNILIDPMFGDDASPIAPIKTKRFSSGALDIIDTLPPIDAIIITHDHYDHLDLISIKKLIPRVKNWFVALGISRHLVKWGLDENLITELDWWDQVQLEGVDITYTPSRHFSGRGAFDRAQSLWGGFIFKTANHTIFHSGDGGYDTHFKSIGEQFGPFDLMFVECGQYYKHWAQIHMFPEQSVQAGIDAKASILVPIHWGGFGLAPHDWKEPIERFTKAAKEKDQPIFTPELGEIWTLEDELKVNPWWEKYG</sequence>
<protein>
    <submittedName>
        <fullName evidence="2">MBL fold metallo-hydrolase</fullName>
    </submittedName>
</protein>
<feature type="domain" description="Metallo-beta-lactamase" evidence="1">
    <location>
        <begin position="100"/>
        <end position="296"/>
    </location>
</feature>
<reference evidence="2 3" key="1">
    <citation type="submission" date="2019-06" db="EMBL/GenBank/DDBJ databases">
        <title>Echinicola alkalisoli sp. nov. isolated from saline soil.</title>
        <authorList>
            <person name="Sun J.-Q."/>
            <person name="Xu L."/>
        </authorList>
    </citation>
    <scope>NUCLEOTIDE SEQUENCE [LARGE SCALE GENOMIC DNA]</scope>
    <source>
        <strain evidence="2 3">LN3S3</strain>
    </source>
</reference>
<dbReference type="OrthoDB" id="9805728at2"/>
<dbReference type="EMBL" id="CP041253">
    <property type="protein sequence ID" value="QDH80291.1"/>
    <property type="molecule type" value="Genomic_DNA"/>
</dbReference>
<gene>
    <name evidence="2" type="ORF">FKX85_15100</name>
</gene>
<evidence type="ECO:0000259" key="1">
    <source>
        <dbReference type="Pfam" id="PF12706"/>
    </source>
</evidence>
<dbReference type="KEGG" id="echi:FKX85_15100"/>
<dbReference type="RefSeq" id="WP_141615525.1">
    <property type="nucleotide sequence ID" value="NZ_CP041253.1"/>
</dbReference>
<dbReference type="Proteomes" id="UP000316614">
    <property type="component" value="Chromosome"/>
</dbReference>
<dbReference type="PANTHER" id="PTHR15032">
    <property type="entry name" value="N-ACYL-PHOSPHATIDYLETHANOLAMINE-HYDROLYZING PHOSPHOLIPASE D"/>
    <property type="match status" value="1"/>
</dbReference>
<dbReference type="InterPro" id="IPR036866">
    <property type="entry name" value="RibonucZ/Hydroxyglut_hydro"/>
</dbReference>
<keyword evidence="2" id="KW-0378">Hydrolase</keyword>
<dbReference type="InterPro" id="IPR001279">
    <property type="entry name" value="Metallo-B-lactamas"/>
</dbReference>
<organism evidence="2 3">
    <name type="scientific">Echinicola soli</name>
    <dbReference type="NCBI Taxonomy" id="2591634"/>
    <lineage>
        <taxon>Bacteria</taxon>
        <taxon>Pseudomonadati</taxon>
        <taxon>Bacteroidota</taxon>
        <taxon>Cytophagia</taxon>
        <taxon>Cytophagales</taxon>
        <taxon>Cyclobacteriaceae</taxon>
        <taxon>Echinicola</taxon>
    </lineage>
</organism>
<dbReference type="Gene3D" id="3.60.15.10">
    <property type="entry name" value="Ribonuclease Z/Hydroxyacylglutathione hydrolase-like"/>
    <property type="match status" value="1"/>
</dbReference>
<proteinExistence type="predicted"/>
<dbReference type="SUPFAM" id="SSF56281">
    <property type="entry name" value="Metallo-hydrolase/oxidoreductase"/>
    <property type="match status" value="1"/>
</dbReference>
<dbReference type="PANTHER" id="PTHR15032:SF4">
    <property type="entry name" value="N-ACYL-PHOSPHATIDYLETHANOLAMINE-HYDROLYZING PHOSPHOLIPASE D"/>
    <property type="match status" value="1"/>
</dbReference>
<dbReference type="GO" id="GO:0005737">
    <property type="term" value="C:cytoplasm"/>
    <property type="evidence" value="ECO:0007669"/>
    <property type="project" value="TreeGrafter"/>
</dbReference>
<evidence type="ECO:0000313" key="2">
    <source>
        <dbReference type="EMBL" id="QDH80291.1"/>
    </source>
</evidence>
<evidence type="ECO:0000313" key="3">
    <source>
        <dbReference type="Proteomes" id="UP000316614"/>
    </source>
</evidence>
<dbReference type="GO" id="GO:0016787">
    <property type="term" value="F:hydrolase activity"/>
    <property type="evidence" value="ECO:0007669"/>
    <property type="project" value="UniProtKB-KW"/>
</dbReference>
<keyword evidence="3" id="KW-1185">Reference proteome</keyword>